<gene>
    <name evidence="1" type="ORF">JJC05_10380</name>
</gene>
<organism evidence="1">
    <name type="scientific">Flavobacterium columnare</name>
    <dbReference type="NCBI Taxonomy" id="996"/>
    <lineage>
        <taxon>Bacteria</taxon>
        <taxon>Pseudomonadati</taxon>
        <taxon>Bacteroidota</taxon>
        <taxon>Flavobacteriia</taxon>
        <taxon>Flavobacteriales</taxon>
        <taxon>Flavobacteriaceae</taxon>
        <taxon>Flavobacterium</taxon>
    </lineage>
</organism>
<name>A0A8G0P3W4_9FLAO</name>
<dbReference type="GO" id="GO:0046872">
    <property type="term" value="F:metal ion binding"/>
    <property type="evidence" value="ECO:0007669"/>
    <property type="project" value="InterPro"/>
</dbReference>
<accession>A0A8G0P3W4</accession>
<dbReference type="KEGG" id="fdv:JJC05_10380"/>
<dbReference type="InterPro" id="IPR011249">
    <property type="entry name" value="Metalloenz_LuxS/M16"/>
</dbReference>
<protein>
    <submittedName>
        <fullName evidence="1">Uncharacterized protein</fullName>
    </submittedName>
</protein>
<dbReference type="Proteomes" id="UP000824721">
    <property type="component" value="Chromosome"/>
</dbReference>
<sequence>MNLAIQPLAGTLPQLQFQEPNCFDLPNGLKVLVVENHTLPRVSLHLQIDNPLFNEGNKKESAPLLLLY</sequence>
<reference evidence="1" key="1">
    <citation type="submission" date="2020-12" db="EMBL/GenBank/DDBJ databases">
        <title>Genome sequencing of genetic groups of Flavobacterium columnare.</title>
        <authorList>
            <person name="Waldbieser G.C."/>
            <person name="Griffin M.J."/>
            <person name="LaFrentz B.R."/>
        </authorList>
    </citation>
    <scope>NUCLEOTIDE SEQUENCE</scope>
    <source>
        <strain evidence="1">90-106</strain>
    </source>
</reference>
<dbReference type="EMBL" id="CP067378">
    <property type="protein sequence ID" value="QYS88200.1"/>
    <property type="molecule type" value="Genomic_DNA"/>
</dbReference>
<proteinExistence type="predicted"/>
<dbReference type="AlphaFoldDB" id="A0A8G0P3W4"/>
<dbReference type="SUPFAM" id="SSF63411">
    <property type="entry name" value="LuxS/MPP-like metallohydrolase"/>
    <property type="match status" value="1"/>
</dbReference>
<evidence type="ECO:0000313" key="1">
    <source>
        <dbReference type="EMBL" id="QYS88200.1"/>
    </source>
</evidence>